<keyword evidence="2" id="KW-1185">Reference proteome</keyword>
<dbReference type="SUPFAM" id="SSF88723">
    <property type="entry name" value="PIN domain-like"/>
    <property type="match status" value="1"/>
</dbReference>
<evidence type="ECO:0000313" key="2">
    <source>
        <dbReference type="Proteomes" id="UP001271723"/>
    </source>
</evidence>
<reference evidence="1 2" key="1">
    <citation type="journal article" date="2023" name="Microb. Genom.">
        <title>Mesoterricola silvestris gen. nov., sp. nov., Mesoterricola sediminis sp. nov., Geothrix oryzae sp. nov., Geothrix edaphica sp. nov., Geothrix rubra sp. nov., and Geothrix limicola sp. nov., six novel members of Acidobacteriota isolated from soils.</title>
        <authorList>
            <person name="Weisberg A.J."/>
            <person name="Pearce E."/>
            <person name="Kramer C.G."/>
            <person name="Chang J.H."/>
            <person name="Clarke C.R."/>
        </authorList>
    </citation>
    <scope>NUCLEOTIDE SEQUENCE [LARGE SCALE GENOMIC DNA]</scope>
    <source>
        <strain evidence="1 2">NRRL_B-2795</strain>
    </source>
</reference>
<name>A0ABU4LK99_9ACTN</name>
<comment type="caution">
    <text evidence="1">The sequence shown here is derived from an EMBL/GenBank/DDBJ whole genome shotgun (WGS) entry which is preliminary data.</text>
</comment>
<organism evidence="1 2">
    <name type="scientific">Streptomyces griseiscabiei</name>
    <dbReference type="NCBI Taxonomy" id="2993540"/>
    <lineage>
        <taxon>Bacteria</taxon>
        <taxon>Bacillati</taxon>
        <taxon>Actinomycetota</taxon>
        <taxon>Actinomycetes</taxon>
        <taxon>Kitasatosporales</taxon>
        <taxon>Streptomycetaceae</taxon>
        <taxon>Streptomyces</taxon>
    </lineage>
</organism>
<dbReference type="Proteomes" id="UP001271723">
    <property type="component" value="Unassembled WGS sequence"/>
</dbReference>
<gene>
    <name evidence="1" type="ORF">PV517_45945</name>
</gene>
<accession>A0ABU4LK99</accession>
<sequence>MTLDRADAAPPLLVPSGSAFNPMVLDRRMLLPVLDTNALLVEACALAKQGGRQDRVTALAVTGRATPYIAAHVPGEVDEHLAKVAADLEASERQARRVLDQQILPALRVVDLEIRDHLAPQTRHILRVDREMPKRHRGDPDDAPTMALAEFLGPSVIVSKDSVFSRFGFAVIDWIPVAESVLRMAGLEATAANALVLIDIAFQLFGAGVHRLVVLAANNPLAATAAVGGLLWWCHRHGYLTRDNWRRRLSQAGGVAKPLLELAQAGMTEHRTLSDSLLVVKPPAYPTNEQLAARYLARCGRPLTPGELRDALARRGHTISAAQLKRDMQAHAAFVRAPGDLWTVGRPVRQTT</sequence>
<dbReference type="RefSeq" id="WP_086751576.1">
    <property type="nucleotide sequence ID" value="NZ_JARAVY010000037.1"/>
</dbReference>
<evidence type="ECO:0008006" key="3">
    <source>
        <dbReference type="Google" id="ProtNLM"/>
    </source>
</evidence>
<dbReference type="EMBL" id="JARAVY010000037">
    <property type="protein sequence ID" value="MDX2916003.1"/>
    <property type="molecule type" value="Genomic_DNA"/>
</dbReference>
<dbReference type="InterPro" id="IPR029060">
    <property type="entry name" value="PIN-like_dom_sf"/>
</dbReference>
<evidence type="ECO:0000313" key="1">
    <source>
        <dbReference type="EMBL" id="MDX2916003.1"/>
    </source>
</evidence>
<protein>
    <recommendedName>
        <fullName evidence="3">PIN domain-containing protein</fullName>
    </recommendedName>
</protein>
<proteinExistence type="predicted"/>